<feature type="domain" description="HTH crp-type" evidence="5">
    <location>
        <begin position="151"/>
        <end position="225"/>
    </location>
</feature>
<keyword evidence="3" id="KW-0804">Transcription</keyword>
<accession>A0A1I4AKF2</accession>
<dbReference type="STRING" id="52441.SAMN05216302_100981"/>
<keyword evidence="2" id="KW-0238">DNA-binding</keyword>
<dbReference type="Pfam" id="PF00027">
    <property type="entry name" value="cNMP_binding"/>
    <property type="match status" value="1"/>
</dbReference>
<dbReference type="InterPro" id="IPR036390">
    <property type="entry name" value="WH_DNA-bd_sf"/>
</dbReference>
<dbReference type="EMBL" id="FOSP01000009">
    <property type="protein sequence ID" value="SFK56992.1"/>
    <property type="molecule type" value="Genomic_DNA"/>
</dbReference>
<sequence length="246" mass="28215">MDTLSPFVYRIKKLELLNSEDFVFAENLIKNVGIRDSGMVIIESGLLQESIFFVQEGWAVRYKTLEDGNRQIVNFVLPGDIIGMFSPIFQHSEHTVESISPMKLGSFPASQLIDIFRDAPRLALALAWMAGQDERILEEQIVRIGRRRSAKRMAHLFIELYRRLRLCGYTREQAIILPVNQLLLSDALGLSHIHTHRVFRELENHQLIERFPGRIVLQNLAVLASMADFDESYLEPISFAKTSFAL</sequence>
<dbReference type="InterPro" id="IPR014710">
    <property type="entry name" value="RmlC-like_jellyroll"/>
</dbReference>
<dbReference type="Proteomes" id="UP000199533">
    <property type="component" value="Unassembled WGS sequence"/>
</dbReference>
<dbReference type="InterPro" id="IPR018490">
    <property type="entry name" value="cNMP-bd_dom_sf"/>
</dbReference>
<dbReference type="Gene3D" id="2.60.120.10">
    <property type="entry name" value="Jelly Rolls"/>
    <property type="match status" value="1"/>
</dbReference>
<evidence type="ECO:0000313" key="7">
    <source>
        <dbReference type="Proteomes" id="UP000199533"/>
    </source>
</evidence>
<dbReference type="CDD" id="cd00038">
    <property type="entry name" value="CAP_ED"/>
    <property type="match status" value="1"/>
</dbReference>
<evidence type="ECO:0000259" key="4">
    <source>
        <dbReference type="Pfam" id="PF00027"/>
    </source>
</evidence>
<dbReference type="GO" id="GO:0003677">
    <property type="term" value="F:DNA binding"/>
    <property type="evidence" value="ECO:0007669"/>
    <property type="project" value="UniProtKB-KW"/>
</dbReference>
<dbReference type="SUPFAM" id="SSF51206">
    <property type="entry name" value="cAMP-binding domain-like"/>
    <property type="match status" value="1"/>
</dbReference>
<dbReference type="Pfam" id="PF13545">
    <property type="entry name" value="HTH_Crp_2"/>
    <property type="match status" value="1"/>
</dbReference>
<feature type="domain" description="Cyclic nucleotide-binding" evidence="4">
    <location>
        <begin position="38"/>
        <end position="117"/>
    </location>
</feature>
<evidence type="ECO:0000256" key="2">
    <source>
        <dbReference type="ARBA" id="ARBA00023125"/>
    </source>
</evidence>
<evidence type="ECO:0000256" key="1">
    <source>
        <dbReference type="ARBA" id="ARBA00023015"/>
    </source>
</evidence>
<dbReference type="RefSeq" id="WP_090698719.1">
    <property type="nucleotide sequence ID" value="NZ_FOSP01000009.1"/>
</dbReference>
<evidence type="ECO:0000313" key="6">
    <source>
        <dbReference type="EMBL" id="SFK56992.1"/>
    </source>
</evidence>
<gene>
    <name evidence="6" type="ORF">SAMN05216302_100981</name>
</gene>
<keyword evidence="1" id="KW-0805">Transcription regulation</keyword>
<dbReference type="OrthoDB" id="8546041at2"/>
<protein>
    <submittedName>
        <fullName evidence="6">Transcriptional regulator, Crp/Fnr family</fullName>
    </submittedName>
</protein>
<reference evidence="7" key="1">
    <citation type="submission" date="2016-10" db="EMBL/GenBank/DDBJ databases">
        <authorList>
            <person name="Varghese N."/>
            <person name="Submissions S."/>
        </authorList>
    </citation>
    <scope>NUCLEOTIDE SEQUENCE [LARGE SCALE GENOMIC DNA]</scope>
    <source>
        <strain evidence="7">Nm69</strain>
    </source>
</reference>
<evidence type="ECO:0000259" key="5">
    <source>
        <dbReference type="Pfam" id="PF13545"/>
    </source>
</evidence>
<name>A0A1I4AKF2_9PROT</name>
<dbReference type="SUPFAM" id="SSF46785">
    <property type="entry name" value="Winged helix' DNA-binding domain"/>
    <property type="match status" value="1"/>
</dbReference>
<dbReference type="InterPro" id="IPR000595">
    <property type="entry name" value="cNMP-bd_dom"/>
</dbReference>
<dbReference type="InterPro" id="IPR012318">
    <property type="entry name" value="HTH_CRP"/>
</dbReference>
<dbReference type="AlphaFoldDB" id="A0A1I4AKF2"/>
<keyword evidence="7" id="KW-1185">Reference proteome</keyword>
<organism evidence="6 7">
    <name type="scientific">Nitrosomonas aestuarii</name>
    <dbReference type="NCBI Taxonomy" id="52441"/>
    <lineage>
        <taxon>Bacteria</taxon>
        <taxon>Pseudomonadati</taxon>
        <taxon>Pseudomonadota</taxon>
        <taxon>Betaproteobacteria</taxon>
        <taxon>Nitrosomonadales</taxon>
        <taxon>Nitrosomonadaceae</taxon>
        <taxon>Nitrosomonas</taxon>
    </lineage>
</organism>
<evidence type="ECO:0000256" key="3">
    <source>
        <dbReference type="ARBA" id="ARBA00023163"/>
    </source>
</evidence>
<dbReference type="GO" id="GO:0006355">
    <property type="term" value="P:regulation of DNA-templated transcription"/>
    <property type="evidence" value="ECO:0007669"/>
    <property type="project" value="InterPro"/>
</dbReference>
<proteinExistence type="predicted"/>